<dbReference type="InterPro" id="IPR009009">
    <property type="entry name" value="RlpA-like_DPBB"/>
</dbReference>
<feature type="compositionally biased region" description="Low complexity" evidence="6">
    <location>
        <begin position="138"/>
        <end position="150"/>
    </location>
</feature>
<comment type="subcellular location">
    <subcellularLocation>
        <location evidence="1">Nucleus</location>
    </subcellularLocation>
</comment>
<keyword evidence="4" id="KW-0804">Transcription</keyword>
<dbReference type="CDD" id="cd22269">
    <property type="entry name" value="DPBB_EG45-like"/>
    <property type="match status" value="1"/>
</dbReference>
<dbReference type="SMART" id="SM01019">
    <property type="entry name" value="B3"/>
    <property type="match status" value="2"/>
</dbReference>
<evidence type="ECO:0000259" key="7">
    <source>
        <dbReference type="PROSITE" id="PS50842"/>
    </source>
</evidence>
<feature type="domain" description="TF-B3" evidence="8">
    <location>
        <begin position="536"/>
        <end position="612"/>
    </location>
</feature>
<keyword evidence="3" id="KW-0238">DNA-binding</keyword>
<dbReference type="PANTHER" id="PTHR47295">
    <property type="entry name" value="EG45-LIKE DOMAIN CONTAINING PROTEIN 1-RELATED"/>
    <property type="match status" value="1"/>
</dbReference>
<feature type="compositionally biased region" description="Basic and acidic residues" evidence="6">
    <location>
        <begin position="114"/>
        <end position="137"/>
    </location>
</feature>
<dbReference type="GO" id="GO:0009627">
    <property type="term" value="P:systemic acquired resistance"/>
    <property type="evidence" value="ECO:0007669"/>
    <property type="project" value="InterPro"/>
</dbReference>
<feature type="compositionally biased region" description="Basic and acidic residues" evidence="6">
    <location>
        <begin position="84"/>
        <end position="106"/>
    </location>
</feature>
<dbReference type="Gene3D" id="2.40.40.10">
    <property type="entry name" value="RlpA-like domain"/>
    <property type="match status" value="1"/>
</dbReference>
<accession>A0A803LMT9</accession>
<keyword evidence="5" id="KW-0539">Nucleus</keyword>
<protein>
    <submittedName>
        <fullName evidence="9">Uncharacterized protein</fullName>
    </submittedName>
</protein>
<feature type="domain" description="TF-B3" evidence="8">
    <location>
        <begin position="214"/>
        <end position="313"/>
    </location>
</feature>
<feature type="compositionally biased region" description="Polar residues" evidence="6">
    <location>
        <begin position="436"/>
        <end position="448"/>
    </location>
</feature>
<dbReference type="InterPro" id="IPR007112">
    <property type="entry name" value="Expansin/allergen_DPBB_dom"/>
</dbReference>
<feature type="domain" description="TF-B3" evidence="8">
    <location>
        <begin position="1"/>
        <end position="41"/>
    </location>
</feature>
<dbReference type="SMART" id="SM00837">
    <property type="entry name" value="DPBB_1"/>
    <property type="match status" value="1"/>
</dbReference>
<dbReference type="PROSITE" id="PS50842">
    <property type="entry name" value="EXPANSIN_EG45"/>
    <property type="match status" value="1"/>
</dbReference>
<feature type="region of interest" description="Disordered" evidence="6">
    <location>
        <begin position="409"/>
        <end position="464"/>
    </location>
</feature>
<evidence type="ECO:0000259" key="8">
    <source>
        <dbReference type="PROSITE" id="PS50863"/>
    </source>
</evidence>
<evidence type="ECO:0000313" key="10">
    <source>
        <dbReference type="Proteomes" id="UP000596660"/>
    </source>
</evidence>
<dbReference type="InterPro" id="IPR003340">
    <property type="entry name" value="B3_DNA-bd"/>
</dbReference>
<evidence type="ECO:0000256" key="6">
    <source>
        <dbReference type="SAM" id="MobiDB-lite"/>
    </source>
</evidence>
<dbReference type="GO" id="GO:0048046">
    <property type="term" value="C:apoplast"/>
    <property type="evidence" value="ECO:0007669"/>
    <property type="project" value="InterPro"/>
</dbReference>
<keyword evidence="10" id="KW-1185">Reference proteome</keyword>
<feature type="compositionally biased region" description="Basic residues" evidence="6">
    <location>
        <begin position="662"/>
        <end position="671"/>
    </location>
</feature>
<dbReference type="CDD" id="cd10017">
    <property type="entry name" value="B3_DNA"/>
    <property type="match status" value="3"/>
</dbReference>
<evidence type="ECO:0000256" key="3">
    <source>
        <dbReference type="ARBA" id="ARBA00023125"/>
    </source>
</evidence>
<dbReference type="InterPro" id="IPR015300">
    <property type="entry name" value="DNA-bd_pseudobarrel_sf"/>
</dbReference>
<reference evidence="9" key="1">
    <citation type="journal article" date="2017" name="Nature">
        <title>The genome of Chenopodium quinoa.</title>
        <authorList>
            <person name="Jarvis D.E."/>
            <person name="Ho Y.S."/>
            <person name="Lightfoot D.J."/>
            <person name="Schmoeckel S.M."/>
            <person name="Li B."/>
            <person name="Borm T.J.A."/>
            <person name="Ohyanagi H."/>
            <person name="Mineta K."/>
            <person name="Michell C.T."/>
            <person name="Saber N."/>
            <person name="Kharbatia N.M."/>
            <person name="Rupper R.R."/>
            <person name="Sharp A.R."/>
            <person name="Dally N."/>
            <person name="Boughton B.A."/>
            <person name="Woo Y.H."/>
            <person name="Gao G."/>
            <person name="Schijlen E.G.W.M."/>
            <person name="Guo X."/>
            <person name="Momin A.A."/>
            <person name="Negrao S."/>
            <person name="Al-Babili S."/>
            <person name="Gehring C."/>
            <person name="Roessner U."/>
            <person name="Jung C."/>
            <person name="Murphy K."/>
            <person name="Arold S.T."/>
            <person name="Gojobori T."/>
            <person name="van der Linden C.G."/>
            <person name="van Loo E.N."/>
            <person name="Jellen E.N."/>
            <person name="Maughan P.J."/>
            <person name="Tester M."/>
        </authorList>
    </citation>
    <scope>NUCLEOTIDE SEQUENCE [LARGE SCALE GENOMIC DNA]</scope>
    <source>
        <strain evidence="9">cv. PI 614886</strain>
    </source>
</reference>
<dbReference type="SUPFAM" id="SSF101936">
    <property type="entry name" value="DNA-binding pseudobarrel domain"/>
    <property type="match status" value="2"/>
</dbReference>
<dbReference type="Gramene" id="AUR62016268-RA">
    <property type="protein sequence ID" value="AUR62016268-RA:cds"/>
    <property type="gene ID" value="AUR62016268"/>
</dbReference>
<dbReference type="PROSITE" id="PS50863">
    <property type="entry name" value="B3"/>
    <property type="match status" value="3"/>
</dbReference>
<dbReference type="EnsemblPlants" id="AUR62016268-RA">
    <property type="protein sequence ID" value="AUR62016268-RA:cds"/>
    <property type="gene ID" value="AUR62016268"/>
</dbReference>
<reference evidence="9" key="2">
    <citation type="submission" date="2021-03" db="UniProtKB">
        <authorList>
            <consortium name="EnsemblPlants"/>
        </authorList>
    </citation>
    <scope>IDENTIFICATION</scope>
</reference>
<dbReference type="AlphaFoldDB" id="A0A803LMT9"/>
<keyword evidence="2" id="KW-0805">Transcription regulation</keyword>
<feature type="compositionally biased region" description="Acidic residues" evidence="6">
    <location>
        <begin position="416"/>
        <end position="426"/>
    </location>
</feature>
<evidence type="ECO:0000256" key="2">
    <source>
        <dbReference type="ARBA" id="ARBA00023015"/>
    </source>
</evidence>
<dbReference type="PANTHER" id="PTHR47295:SF5">
    <property type="entry name" value="EG45-LIKE DOMAIN CONTAINING PROTEIN 2"/>
    <property type="match status" value="1"/>
</dbReference>
<feature type="domain" description="Expansin-like EG45" evidence="7">
    <location>
        <begin position="816"/>
        <end position="921"/>
    </location>
</feature>
<dbReference type="InterPro" id="IPR036908">
    <property type="entry name" value="RlpA-like_sf"/>
</dbReference>
<dbReference type="InterPro" id="IPR044206">
    <property type="entry name" value="EGC1/2"/>
</dbReference>
<evidence type="ECO:0000256" key="1">
    <source>
        <dbReference type="ARBA" id="ARBA00004123"/>
    </source>
</evidence>
<dbReference type="Proteomes" id="UP000596660">
    <property type="component" value="Unplaced"/>
</dbReference>
<feature type="compositionally biased region" description="Basic and acidic residues" evidence="6">
    <location>
        <begin position="642"/>
        <end position="661"/>
    </location>
</feature>
<dbReference type="Pfam" id="PF02362">
    <property type="entry name" value="B3"/>
    <property type="match status" value="2"/>
</dbReference>
<dbReference type="SUPFAM" id="SSF50685">
    <property type="entry name" value="Barwin-like endoglucanases"/>
    <property type="match status" value="1"/>
</dbReference>
<evidence type="ECO:0000313" key="9">
    <source>
        <dbReference type="EnsemblPlants" id="AUR62016268-RA:cds"/>
    </source>
</evidence>
<sequence>MLTGDVWKEFVKAYSLQKNDLVIFKYDRTDKSFEVFFIDQTNSCERESSYFVRKFEQPQYNGGLDEQAKSDSYIICSSDSTAHADHDLAEKQDEDERRESNKDRSTSKQQNSLKENERFDKDERDKRRAFIEDDSTLKKNNSSKVNGSNSKKTHSYSAACDNNSDDVPLHENMKRKSSTVVAAACYRSNRRPVTDAEKEKALALASKNAIGESFIMVMRPSHVYKRFSLVIPQNWKPKGFSRDKRQDVILRTNNNTWVVSFCTSNNHGYGGFEGGWKKFAFDNFLEEFDLCLFVPGGQENKRFVLDVSIFRVVPEITPLSPKLPKKFTSNEIAKLPENVIVKGPNGIIWHVNLLSNDSNHVLFFDQTNSCERESSDFVRKCEQPQSNYGGLDEQAKSDSLKNIICSSDSTAHTDQDFDDEQDEDEPRESNKDRSTSKQPNSLKENPSTPKEALSNHLRKRKFTRFDKDERDKRKAFIIEDDSISKKNKSLKVNGSYLKKAHSHTAARDSNRDYVPIYVRTSRKSSTVFSMCLKQKLPEKFCDYMRTMLPEQIVLKVNGISWNVNLKKDKDDIMFHGDGWKEFANAYSLKKADVLVFKYNRRECFEVWLFDQASSCEKETSYFVRKVQQQNSDDDDSEDTEESLSKRFTDDTRQDDYDDCHHGSRNRRRKNPGSRTPKSSSAKTARSRDVSDDQDESDENSDEEDSISEEARITPKKAATTSSARILPTNGSRKRNRNGGSRVYYKSNRREITDAEIANAERKASSASEQCANSFTVVMRPTSVYKRFFMAKKVCKMNMKALLLASFVVSLAFTVAKANVGFAVYHTHNTPSACYQNEDKGPWITGVSHALWNNRGACGRNYKVTCIGGANMAPHPCRGGSVIVKVTDLCDSCAGDLNLSQEAFNAIADPKAGKIRIRYDPV</sequence>
<evidence type="ECO:0000256" key="5">
    <source>
        <dbReference type="ARBA" id="ARBA00023242"/>
    </source>
</evidence>
<feature type="compositionally biased region" description="Acidic residues" evidence="6">
    <location>
        <begin position="691"/>
        <end position="707"/>
    </location>
</feature>
<feature type="compositionally biased region" description="Acidic residues" evidence="6">
    <location>
        <begin position="631"/>
        <end position="641"/>
    </location>
</feature>
<feature type="region of interest" description="Disordered" evidence="6">
    <location>
        <begin position="84"/>
        <end position="167"/>
    </location>
</feature>
<dbReference type="GO" id="GO:0005634">
    <property type="term" value="C:nucleus"/>
    <property type="evidence" value="ECO:0007669"/>
    <property type="project" value="UniProtKB-SubCell"/>
</dbReference>
<feature type="compositionally biased region" description="Polar residues" evidence="6">
    <location>
        <begin position="672"/>
        <end position="683"/>
    </location>
</feature>
<organism evidence="9 10">
    <name type="scientific">Chenopodium quinoa</name>
    <name type="common">Quinoa</name>
    <dbReference type="NCBI Taxonomy" id="63459"/>
    <lineage>
        <taxon>Eukaryota</taxon>
        <taxon>Viridiplantae</taxon>
        <taxon>Streptophyta</taxon>
        <taxon>Embryophyta</taxon>
        <taxon>Tracheophyta</taxon>
        <taxon>Spermatophyta</taxon>
        <taxon>Magnoliopsida</taxon>
        <taxon>eudicotyledons</taxon>
        <taxon>Gunneridae</taxon>
        <taxon>Pentapetalae</taxon>
        <taxon>Caryophyllales</taxon>
        <taxon>Chenopodiaceae</taxon>
        <taxon>Chenopodioideae</taxon>
        <taxon>Atripliceae</taxon>
        <taxon>Chenopodium</taxon>
    </lineage>
</organism>
<feature type="region of interest" description="Disordered" evidence="6">
    <location>
        <begin position="626"/>
        <end position="746"/>
    </location>
</feature>
<evidence type="ECO:0000256" key="4">
    <source>
        <dbReference type="ARBA" id="ARBA00023163"/>
    </source>
</evidence>
<dbReference type="Pfam" id="PF03330">
    <property type="entry name" value="DPBB_1"/>
    <property type="match status" value="1"/>
</dbReference>
<dbReference type="Gene3D" id="2.40.330.10">
    <property type="entry name" value="DNA-binding pseudobarrel domain"/>
    <property type="match status" value="2"/>
</dbReference>
<name>A0A803LMT9_CHEQI</name>
<dbReference type="GO" id="GO:0003677">
    <property type="term" value="F:DNA binding"/>
    <property type="evidence" value="ECO:0007669"/>
    <property type="project" value="UniProtKB-KW"/>
</dbReference>
<proteinExistence type="predicted"/>